<evidence type="ECO:0000256" key="17">
    <source>
        <dbReference type="ARBA" id="ARBA00081049"/>
    </source>
</evidence>
<keyword evidence="4" id="KW-0997">Cell inner membrane</keyword>
<dbReference type="InterPro" id="IPR025669">
    <property type="entry name" value="AAA_dom"/>
</dbReference>
<dbReference type="InterPro" id="IPR027417">
    <property type="entry name" value="P-loop_NTPase"/>
</dbReference>
<evidence type="ECO:0000256" key="11">
    <source>
        <dbReference type="ARBA" id="ARBA00023136"/>
    </source>
</evidence>
<dbReference type="STRING" id="1777144.AWB83_02843"/>
<organism evidence="21 22">
    <name type="scientific">Caballeronia ptereochthonis</name>
    <dbReference type="NCBI Taxonomy" id="1777144"/>
    <lineage>
        <taxon>Bacteria</taxon>
        <taxon>Pseudomonadati</taxon>
        <taxon>Pseudomonadota</taxon>
        <taxon>Betaproteobacteria</taxon>
        <taxon>Burkholderiales</taxon>
        <taxon>Burkholderiaceae</taxon>
        <taxon>Caballeronia</taxon>
    </lineage>
</organism>
<keyword evidence="18" id="KW-0175">Coiled coil</keyword>
<evidence type="ECO:0000256" key="9">
    <source>
        <dbReference type="ARBA" id="ARBA00022840"/>
    </source>
</evidence>
<evidence type="ECO:0000256" key="19">
    <source>
        <dbReference type="SAM" id="Phobius"/>
    </source>
</evidence>
<dbReference type="InterPro" id="IPR005702">
    <property type="entry name" value="Wzc-like_C"/>
</dbReference>
<dbReference type="InterPro" id="IPR003856">
    <property type="entry name" value="LPS_length_determ_N"/>
</dbReference>
<feature type="transmembrane region" description="Helical" evidence="19">
    <location>
        <begin position="30"/>
        <end position="50"/>
    </location>
</feature>
<evidence type="ECO:0000256" key="6">
    <source>
        <dbReference type="ARBA" id="ARBA00022692"/>
    </source>
</evidence>
<keyword evidence="9" id="KW-0067">ATP-binding</keyword>
<dbReference type="PANTHER" id="PTHR32309">
    <property type="entry name" value="TYROSINE-PROTEIN KINASE"/>
    <property type="match status" value="1"/>
</dbReference>
<dbReference type="Pfam" id="PF23607">
    <property type="entry name" value="WZC_N"/>
    <property type="match status" value="1"/>
</dbReference>
<keyword evidence="12" id="KW-0829">Tyrosine-protein kinase</keyword>
<accession>A0A158B656</accession>
<dbReference type="GO" id="GO:0042802">
    <property type="term" value="F:identical protein binding"/>
    <property type="evidence" value="ECO:0007669"/>
    <property type="project" value="UniProtKB-ARBA"/>
</dbReference>
<dbReference type="GO" id="GO:0005886">
    <property type="term" value="C:plasma membrane"/>
    <property type="evidence" value="ECO:0007669"/>
    <property type="project" value="UniProtKB-SubCell"/>
</dbReference>
<keyword evidence="13" id="KW-0270">Exopolysaccharide synthesis</keyword>
<dbReference type="Proteomes" id="UP000054978">
    <property type="component" value="Unassembled WGS sequence"/>
</dbReference>
<evidence type="ECO:0000256" key="5">
    <source>
        <dbReference type="ARBA" id="ARBA00022679"/>
    </source>
</evidence>
<comment type="function">
    <text evidence="15">Probably involved in polymerization and/or export of exopolysaccharide EPS I which functions as a virulence factor. May be involved in an ATP-dependent process in the pathway for EPS I production, possibly export of the trimeric repeat units across the inner membrane or their polymerization.</text>
</comment>
<evidence type="ECO:0000313" key="22">
    <source>
        <dbReference type="Proteomes" id="UP000054978"/>
    </source>
</evidence>
<dbReference type="InterPro" id="IPR003593">
    <property type="entry name" value="AAA+_ATPase"/>
</dbReference>
<dbReference type="SUPFAM" id="SSF52540">
    <property type="entry name" value="P-loop containing nucleoside triphosphate hydrolases"/>
    <property type="match status" value="1"/>
</dbReference>
<dbReference type="Pfam" id="PF13807">
    <property type="entry name" value="GNVR"/>
    <property type="match status" value="1"/>
</dbReference>
<evidence type="ECO:0000256" key="1">
    <source>
        <dbReference type="ARBA" id="ARBA00004429"/>
    </source>
</evidence>
<dbReference type="NCBIfam" id="TIGR01007">
    <property type="entry name" value="eps_fam"/>
    <property type="match status" value="1"/>
</dbReference>
<evidence type="ECO:0000256" key="13">
    <source>
        <dbReference type="ARBA" id="ARBA00023169"/>
    </source>
</evidence>
<dbReference type="InterPro" id="IPR032807">
    <property type="entry name" value="GNVR"/>
</dbReference>
<reference evidence="21" key="1">
    <citation type="submission" date="2016-01" db="EMBL/GenBank/DDBJ databases">
        <authorList>
            <person name="Peeters C."/>
        </authorList>
    </citation>
    <scope>NUCLEOTIDE SEQUENCE [LARGE SCALE GENOMIC DNA]</scope>
    <source>
        <strain evidence="21">LMG 29326</strain>
    </source>
</reference>
<comment type="caution">
    <text evidence="21">The sequence shown here is derived from an EMBL/GenBank/DDBJ whole genome shotgun (WGS) entry which is preliminary data.</text>
</comment>
<dbReference type="Pfam" id="PF02706">
    <property type="entry name" value="Wzz"/>
    <property type="match status" value="1"/>
</dbReference>
<evidence type="ECO:0000256" key="14">
    <source>
        <dbReference type="ARBA" id="ARBA00053015"/>
    </source>
</evidence>
<dbReference type="GO" id="GO:0000271">
    <property type="term" value="P:polysaccharide biosynthetic process"/>
    <property type="evidence" value="ECO:0007669"/>
    <property type="project" value="UniProtKB-KW"/>
</dbReference>
<dbReference type="GO" id="GO:0004713">
    <property type="term" value="F:protein tyrosine kinase activity"/>
    <property type="evidence" value="ECO:0007669"/>
    <property type="project" value="UniProtKB-KW"/>
</dbReference>
<sequence>MNMQDHPYLQKPDEEDAVLGNLIQAVIDDIWWLVGVAAFVIMAAAVYCYIARPVYSADAHVRVETNDNTSQALTQTQTGQAINTGSSALPTDAEIEIIKSRGVVAPVVAQCKLNFSVSPVTLPVLGSLAARFATPGVPAKPWFGLSSYAWGGEIADVDSIDVEPQWEGKDLILTALGDSRYALADPQGRVLLQGRAGETANGNGVTLLVKTLVARPGTRFKVMRANDLTAIASFQSGITVTEQGKQTGVIQISLENQNPDKAAEIANALAQSYLRQHIESKQSDASKMLEFLRTEEPRLKADLQHAEAALTEYQRQAGVINASDEAKVYLEGSINYEAQISSLRLQIATLEQRYGNLHPSLATARQQLAQLEAQRERYASRFRDLPQSEVKAVALQRDAKVAEDIYVLLLNRVQELSVQRAGTGGNVHIVDAALRPGDPVKPKKVLIMSAAVILGLILGTGFVFARRAIFKGIDDPERLERVSALPIFGLVPQSVEQTKFDTDSKRRRERDHEAPILATMRPNDVCVEIMRSLRTSIQFSLMEARNRVVMVTGPASGVGKSFLTMNLAVLLAATGKNVLLIDGDMRRGKLERSFDGERAPGLAELLAGSIGLEDAIRATRIPSLGFIAAGKRPENPSELLMSPRLQQYLDALGRTYDVILIDTPPVLAVTDALIIGKLAGTNFLVLRSGAHNEAEITEATRRLRTAGIAVQGAILNGTPQRARGYGRAHYAAVEEYAGT</sequence>
<keyword evidence="11 19" id="KW-0472">Membrane</keyword>
<keyword evidence="8" id="KW-0418">Kinase</keyword>
<dbReference type="Pfam" id="PF13614">
    <property type="entry name" value="AAA_31"/>
    <property type="match status" value="1"/>
</dbReference>
<feature type="coiled-coil region" evidence="18">
    <location>
        <begin position="296"/>
        <end position="381"/>
    </location>
</feature>
<comment type="catalytic activity">
    <reaction evidence="14">
        <text>L-tyrosyl-[protein] + ATP = O-phospho-L-tyrosyl-[protein] + ADP + H(+)</text>
        <dbReference type="Rhea" id="RHEA:10596"/>
        <dbReference type="Rhea" id="RHEA-COMP:10136"/>
        <dbReference type="Rhea" id="RHEA-COMP:20101"/>
        <dbReference type="ChEBI" id="CHEBI:15378"/>
        <dbReference type="ChEBI" id="CHEBI:30616"/>
        <dbReference type="ChEBI" id="CHEBI:46858"/>
        <dbReference type="ChEBI" id="CHEBI:61978"/>
        <dbReference type="ChEBI" id="CHEBI:456216"/>
    </reaction>
</comment>
<evidence type="ECO:0000259" key="20">
    <source>
        <dbReference type="SMART" id="SM00382"/>
    </source>
</evidence>
<gene>
    <name evidence="21" type="ORF">AWB83_02843</name>
</gene>
<protein>
    <recommendedName>
        <fullName evidence="16">Putative tyrosine-protein kinase EpsB</fullName>
    </recommendedName>
    <alternativeName>
        <fullName evidence="17">EPS I polysaccharide export protein EpsB</fullName>
    </alternativeName>
</protein>
<dbReference type="CDD" id="cd05387">
    <property type="entry name" value="BY-kinase"/>
    <property type="match status" value="1"/>
</dbReference>
<keyword evidence="3" id="KW-1003">Cell membrane</keyword>
<evidence type="ECO:0000256" key="16">
    <source>
        <dbReference type="ARBA" id="ARBA00067833"/>
    </source>
</evidence>
<dbReference type="InterPro" id="IPR050445">
    <property type="entry name" value="Bact_polysacc_biosynth/exp"/>
</dbReference>
<dbReference type="AlphaFoldDB" id="A0A158B656"/>
<dbReference type="FunFam" id="3.40.50.300:FF:000527">
    <property type="entry name" value="Tyrosine-protein kinase etk"/>
    <property type="match status" value="1"/>
</dbReference>
<proteinExistence type="inferred from homology"/>
<name>A0A158B656_9BURK</name>
<evidence type="ECO:0000256" key="3">
    <source>
        <dbReference type="ARBA" id="ARBA00022475"/>
    </source>
</evidence>
<evidence type="ECO:0000256" key="15">
    <source>
        <dbReference type="ARBA" id="ARBA00054296"/>
    </source>
</evidence>
<keyword evidence="6 19" id="KW-0812">Transmembrane</keyword>
<evidence type="ECO:0000256" key="12">
    <source>
        <dbReference type="ARBA" id="ARBA00023137"/>
    </source>
</evidence>
<evidence type="ECO:0000256" key="2">
    <source>
        <dbReference type="ARBA" id="ARBA00008883"/>
    </source>
</evidence>
<evidence type="ECO:0000256" key="7">
    <source>
        <dbReference type="ARBA" id="ARBA00022741"/>
    </source>
</evidence>
<keyword evidence="5" id="KW-0808">Transferase</keyword>
<comment type="similarity">
    <text evidence="2">Belongs to the etk/wzc family.</text>
</comment>
<dbReference type="Gene3D" id="3.40.50.300">
    <property type="entry name" value="P-loop containing nucleotide triphosphate hydrolases"/>
    <property type="match status" value="1"/>
</dbReference>
<dbReference type="EMBL" id="FCOB02000012">
    <property type="protein sequence ID" value="SAK65575.1"/>
    <property type="molecule type" value="Genomic_DNA"/>
</dbReference>
<evidence type="ECO:0000256" key="4">
    <source>
        <dbReference type="ARBA" id="ARBA00022519"/>
    </source>
</evidence>
<evidence type="ECO:0000256" key="10">
    <source>
        <dbReference type="ARBA" id="ARBA00022989"/>
    </source>
</evidence>
<dbReference type="PANTHER" id="PTHR32309:SF32">
    <property type="entry name" value="TYROSINE-PROTEIN KINASE ETK-RELATED"/>
    <property type="match status" value="1"/>
</dbReference>
<keyword evidence="7" id="KW-0547">Nucleotide-binding</keyword>
<dbReference type="GO" id="GO:0005524">
    <property type="term" value="F:ATP binding"/>
    <property type="evidence" value="ECO:0007669"/>
    <property type="project" value="UniProtKB-KW"/>
</dbReference>
<comment type="subcellular location">
    <subcellularLocation>
        <location evidence="1">Cell inner membrane</location>
        <topology evidence="1">Multi-pass membrane protein</topology>
    </subcellularLocation>
</comment>
<keyword evidence="10 19" id="KW-1133">Transmembrane helix</keyword>
<evidence type="ECO:0000256" key="8">
    <source>
        <dbReference type="ARBA" id="ARBA00022777"/>
    </source>
</evidence>
<feature type="transmembrane region" description="Helical" evidence="19">
    <location>
        <begin position="445"/>
        <end position="465"/>
    </location>
</feature>
<feature type="domain" description="AAA+ ATPase" evidence="20">
    <location>
        <begin position="545"/>
        <end position="715"/>
    </location>
</feature>
<dbReference type="SMART" id="SM00382">
    <property type="entry name" value="AAA"/>
    <property type="match status" value="1"/>
</dbReference>
<evidence type="ECO:0000313" key="21">
    <source>
        <dbReference type="EMBL" id="SAK65575.1"/>
    </source>
</evidence>
<keyword evidence="22" id="KW-1185">Reference proteome</keyword>
<evidence type="ECO:0000256" key="18">
    <source>
        <dbReference type="SAM" id="Coils"/>
    </source>
</evidence>